<comment type="subcellular location">
    <subcellularLocation>
        <location evidence="1">Cell inner membrane</location>
    </subcellularLocation>
</comment>
<evidence type="ECO:0000256" key="3">
    <source>
        <dbReference type="ARBA" id="ARBA00022448"/>
    </source>
</evidence>
<dbReference type="SUPFAM" id="SSF158544">
    <property type="entry name" value="GspK insert domain-like"/>
    <property type="match status" value="1"/>
</dbReference>
<evidence type="ECO:0000256" key="5">
    <source>
        <dbReference type="ARBA" id="ARBA00022519"/>
    </source>
</evidence>
<keyword evidence="8" id="KW-1133">Transmembrane helix</keyword>
<keyword evidence="6" id="KW-0812">Transmembrane</keyword>
<keyword evidence="4" id="KW-1003">Cell membrane</keyword>
<name>A0ABT9HV07_9GAMM</name>
<dbReference type="PANTHER" id="PTHR38831:SF1">
    <property type="entry name" value="TYPE II SECRETION SYSTEM PROTEIN K-RELATED"/>
    <property type="match status" value="1"/>
</dbReference>
<protein>
    <submittedName>
        <fullName evidence="11">Type II secretion system protein GspK</fullName>
    </submittedName>
</protein>
<dbReference type="InterPro" id="IPR038072">
    <property type="entry name" value="GspK_central_sf"/>
</dbReference>
<sequence length="299" mass="34139">MRKGFVSQRGVALLLVLLLTAVFSVVITLYQYKNKQMLEKAAMAKDYLTARAKLESVKEELTFRVFTSGLLSQQITPQVNEQFKLPKRFNVWGTPFDFDGATVRIVDSSGLVGAIPFDRGTWHLLLNKLLIEQPEIILDSLEDWYDDDEFVRLNGAERSFYRRQGLPTNDLPQTLFELNQVRQMSEHWDKIRPLVSYIGASIINPEYAPEELLPALVGDFRAGQIIQRRKFLLGDSEDVLSLTAESNEVYPSNRLSVQIEVVLDHASFRQSFTLVRANEARRTSYVGDKMPGFTLSENK</sequence>
<comment type="caution">
    <text evidence="11">The sequence shown here is derived from an EMBL/GenBank/DDBJ whole genome shotgun (WGS) entry which is preliminary data.</text>
</comment>
<dbReference type="Proteomes" id="UP001231109">
    <property type="component" value="Unassembled WGS sequence"/>
</dbReference>
<evidence type="ECO:0000256" key="2">
    <source>
        <dbReference type="ARBA" id="ARBA00007246"/>
    </source>
</evidence>
<comment type="similarity">
    <text evidence="2">Belongs to the GSP K family.</text>
</comment>
<evidence type="ECO:0000313" key="11">
    <source>
        <dbReference type="EMBL" id="MDP5134931.1"/>
    </source>
</evidence>
<proteinExistence type="inferred from homology"/>
<dbReference type="EMBL" id="JAPJDZ010000004">
    <property type="protein sequence ID" value="MDP5134931.1"/>
    <property type="molecule type" value="Genomic_DNA"/>
</dbReference>
<evidence type="ECO:0000313" key="12">
    <source>
        <dbReference type="Proteomes" id="UP001231109"/>
    </source>
</evidence>
<dbReference type="Pfam" id="PF21687">
    <property type="entry name" value="T2SSK_1st"/>
    <property type="match status" value="1"/>
</dbReference>
<dbReference type="PANTHER" id="PTHR38831">
    <property type="entry name" value="TYPE II SECRETION SYSTEM PROTEIN K"/>
    <property type="match status" value="1"/>
</dbReference>
<evidence type="ECO:0000256" key="7">
    <source>
        <dbReference type="ARBA" id="ARBA00022927"/>
    </source>
</evidence>
<dbReference type="Gene3D" id="1.10.40.60">
    <property type="entry name" value="EpsJ-like"/>
    <property type="match status" value="1"/>
</dbReference>
<evidence type="ECO:0000256" key="1">
    <source>
        <dbReference type="ARBA" id="ARBA00004533"/>
    </source>
</evidence>
<keyword evidence="3" id="KW-0813">Transport</keyword>
<keyword evidence="12" id="KW-1185">Reference proteome</keyword>
<evidence type="ECO:0000259" key="10">
    <source>
        <dbReference type="Pfam" id="PF21687"/>
    </source>
</evidence>
<dbReference type="InterPro" id="IPR005628">
    <property type="entry name" value="GspK"/>
</dbReference>
<dbReference type="InterPro" id="IPR049031">
    <property type="entry name" value="T2SSK_SAM-like_1st"/>
</dbReference>
<keyword evidence="5" id="KW-0997">Cell inner membrane</keyword>
<reference evidence="11 12" key="1">
    <citation type="submission" date="2022-11" db="EMBL/GenBank/DDBJ databases">
        <title>Viruses from the air-sea interface of a natural surface slick.</title>
        <authorList>
            <person name="Rahlff J."/>
            <person name="Holmfeldt K."/>
        </authorList>
    </citation>
    <scope>NUCLEOTIDE SEQUENCE [LARGE SCALE GENOMIC DNA]</scope>
    <source>
        <strain evidence="11 12">SMS4</strain>
    </source>
</reference>
<evidence type="ECO:0000256" key="4">
    <source>
        <dbReference type="ARBA" id="ARBA00022475"/>
    </source>
</evidence>
<feature type="domain" description="T2SS protein K first SAM-like" evidence="10">
    <location>
        <begin position="121"/>
        <end position="196"/>
    </location>
</feature>
<organism evidence="11 12">
    <name type="scientific">Rheinheimera baltica</name>
    <dbReference type="NCBI Taxonomy" id="67576"/>
    <lineage>
        <taxon>Bacteria</taxon>
        <taxon>Pseudomonadati</taxon>
        <taxon>Pseudomonadota</taxon>
        <taxon>Gammaproteobacteria</taxon>
        <taxon>Chromatiales</taxon>
        <taxon>Chromatiaceae</taxon>
        <taxon>Rheinheimera</taxon>
    </lineage>
</organism>
<evidence type="ECO:0000256" key="9">
    <source>
        <dbReference type="ARBA" id="ARBA00023136"/>
    </source>
</evidence>
<keyword evidence="7" id="KW-0653">Protein transport</keyword>
<dbReference type="RefSeq" id="WP_305973718.1">
    <property type="nucleotide sequence ID" value="NZ_JAPJDZ010000004.1"/>
</dbReference>
<evidence type="ECO:0000256" key="6">
    <source>
        <dbReference type="ARBA" id="ARBA00022692"/>
    </source>
</evidence>
<gene>
    <name evidence="11" type="ORF">ORJ04_03095</name>
</gene>
<evidence type="ECO:0000256" key="8">
    <source>
        <dbReference type="ARBA" id="ARBA00022989"/>
    </source>
</evidence>
<keyword evidence="9" id="KW-0472">Membrane</keyword>
<accession>A0ABT9HV07</accession>